<keyword evidence="5" id="KW-1185">Reference proteome</keyword>
<protein>
    <recommendedName>
        <fullName evidence="3">PITH domain-containing protein</fullName>
    </recommendedName>
</protein>
<evidence type="ECO:0000313" key="5">
    <source>
        <dbReference type="Proteomes" id="UP000327013"/>
    </source>
</evidence>
<dbReference type="PANTHER" id="PTHR46825:SF9">
    <property type="entry name" value="BETA-LACTAMASE-RELATED DOMAIN-CONTAINING PROTEIN"/>
    <property type="match status" value="1"/>
</dbReference>
<evidence type="ECO:0000313" key="4">
    <source>
        <dbReference type="EMBL" id="KAB8339166.1"/>
    </source>
</evidence>
<dbReference type="InterPro" id="IPR010400">
    <property type="entry name" value="PITH_dom"/>
</dbReference>
<dbReference type="InterPro" id="IPR037047">
    <property type="entry name" value="PITH_dom_sf"/>
</dbReference>
<reference evidence="4 5" key="1">
    <citation type="submission" date="2019-06" db="EMBL/GenBank/DDBJ databases">
        <title>A chromosomal-level reference genome of Carpinus fangiana (Coryloideae, Betulaceae).</title>
        <authorList>
            <person name="Yang X."/>
            <person name="Wang Z."/>
            <person name="Zhang L."/>
            <person name="Hao G."/>
            <person name="Liu J."/>
            <person name="Yang Y."/>
        </authorList>
    </citation>
    <scope>NUCLEOTIDE SEQUENCE [LARGE SCALE GENOMIC DNA]</scope>
    <source>
        <strain evidence="4">Cfa_2016G</strain>
        <tissue evidence="4">Leaf</tissue>
    </source>
</reference>
<dbReference type="PANTHER" id="PTHR46825">
    <property type="entry name" value="D-ALANYL-D-ALANINE-CARBOXYPEPTIDASE/ENDOPEPTIDASE AMPH"/>
    <property type="match status" value="1"/>
</dbReference>
<dbReference type="Gene3D" id="2.60.120.470">
    <property type="entry name" value="PITH domain"/>
    <property type="match status" value="1"/>
</dbReference>
<evidence type="ECO:0000256" key="2">
    <source>
        <dbReference type="SAM" id="MobiDB-lite"/>
    </source>
</evidence>
<dbReference type="SUPFAM" id="SSF49785">
    <property type="entry name" value="Galactose-binding domain-like"/>
    <property type="match status" value="1"/>
</dbReference>
<sequence length="1397" mass="152137">MVNETTTSSVNPLTPELDALVLELLEEFHVPGLSIAIVHGAETFSKGYGHARIATVPSEQSVPMTPQTLQFTASTTKAFTALSLAQIVHTGDDDAPQDVESSTTVDNSRPKTTWQTPVSLLLPGDFVLPTQELTNNVTVEDMLSHRTGMPSCDDAGLGLPAGTRADTPLSLTRKMRYFPLTKNMGISAFRSTFHYSNTMYSAAHALAESLTQQPLHATLRKRTWDVLGMNRTFLGIEDLETAIGTESNETKKASLNLPTGYRWEDNEQRSVELPFRGMPEQSGAGDIISCVDDYAQWMRAVLTRDTRILSKKGWREVLRPRIVVSNPSKEDDKEDGEHEEELKGLSTLTYALGWFVEHYWGEKIVSHTGGDPGIATLVHLLPGQNFGIAIFTNAEDGYSVNRILSTRLTDDILAIPADKRTDMLKVQRKEMEKEAKEAKANLSLAAKVESLFSGYDAECTTKVALGVALADCKGTYTHKGYGDLDVKVRSAAEVRRARGILDDDNTNDNEVLFVGGYDRTYGFELTLYHVNATFFAVEYWFGNEKRVSGWCRGEIKLGVGGVVERLGIGFEVDDEDEDEDEDNELVWFERATEGKAQGNDSNVDDAGNVTQDGQQDVDQEVSAAAGLEEDTDGGQDDGEDELDDVGAGERHGCGRAKVGGGWERAGSLITSQLIRAQQTSSGTVWRISIFTQNQGGACVRVGKDCFPYSSASAWLLAHEPLYYVPVAILRQSGVRCYPSRPVRPGSGMPHYNDASGGKDRSKNHPGAGNRKKKAPRPGARIPQPSLLQDTGEATIKPVPSRVPLALNQKLLDIFATAFPDVLDLSSSDPSSKLSTLLQQIKQHLYNRDFTTAFGSDDYLKAYAARWSPSRALGYAMLFDEVYEHIDESLTISPGSNMGRKRHHITSIGGGAGAELVGLAGMYHLRSLIDESSSEFSNLPRLPLSLTSLDMAAWSPIHNALHNAIITPPALSKYASATAKTTNSALVSPAEDFQSKCLQLDVLAADQSLRIHLEDAIKTSSLITLMFTLNELYSVSLAQTQALLANITAWTATRKGTLLLVVDSPGSYSEVGVGPQKKSYPMRWMLDLALLGSAPEQDDKSSPWEKIVSEESRWFRLPPAGQLRYPIDLENMRFQMHLYRRRANQTPSIPASAPTMPHHCHSEHCDHDHSSDITPAHTNSLHAHIDFAAVRTLNEATPGAGRAILEKTPADGRAPPPPSAPPEPVLRSDVDPQLLIHVPFTGQVRLHSIALRAPAAGAACPRTLRVFANMEELDFDGVGRAAATQTLEVACSGEVQEFGVKRALFNAVRCLTLFVEDNWGEAAVGAGGGGGEDDDDDEVSELAWLGLKGDWMKLSREPVEVLYESAARPSDHKVKGEVGDMARTGMGFGGGGGPRPGM</sequence>
<dbReference type="Proteomes" id="UP000327013">
    <property type="component" value="Unassembled WGS sequence"/>
</dbReference>
<dbReference type="Pfam" id="PF00144">
    <property type="entry name" value="Beta-lactamase"/>
    <property type="match status" value="1"/>
</dbReference>
<evidence type="ECO:0000259" key="3">
    <source>
        <dbReference type="PROSITE" id="PS51532"/>
    </source>
</evidence>
<feature type="region of interest" description="Disordered" evidence="2">
    <location>
        <begin position="91"/>
        <end position="112"/>
    </location>
</feature>
<keyword evidence="1" id="KW-0175">Coiled coil</keyword>
<dbReference type="OrthoDB" id="2635at2759"/>
<comment type="caution">
    <text evidence="4">The sequence shown here is derived from an EMBL/GenBank/DDBJ whole genome shotgun (WGS) entry which is preliminary data.</text>
</comment>
<feature type="compositionally biased region" description="Polar residues" evidence="2">
    <location>
        <begin position="99"/>
        <end position="112"/>
    </location>
</feature>
<feature type="region of interest" description="Disordered" evidence="2">
    <location>
        <begin position="740"/>
        <end position="792"/>
    </location>
</feature>
<dbReference type="InterPro" id="IPR021463">
    <property type="entry name" value="Methyltransf_34"/>
</dbReference>
<gene>
    <name evidence="4" type="ORF">FH972_022101</name>
</gene>
<dbReference type="InterPro" id="IPR001466">
    <property type="entry name" value="Beta-lactam-related"/>
</dbReference>
<dbReference type="InterPro" id="IPR050491">
    <property type="entry name" value="AmpC-like"/>
</dbReference>
<proteinExistence type="predicted"/>
<dbReference type="Gene3D" id="3.40.710.10">
    <property type="entry name" value="DD-peptidase/beta-lactamase superfamily"/>
    <property type="match status" value="1"/>
</dbReference>
<organism evidence="4 5">
    <name type="scientific">Carpinus fangiana</name>
    <dbReference type="NCBI Taxonomy" id="176857"/>
    <lineage>
        <taxon>Eukaryota</taxon>
        <taxon>Viridiplantae</taxon>
        <taxon>Streptophyta</taxon>
        <taxon>Embryophyta</taxon>
        <taxon>Tracheophyta</taxon>
        <taxon>Spermatophyta</taxon>
        <taxon>Magnoliopsida</taxon>
        <taxon>eudicotyledons</taxon>
        <taxon>Gunneridae</taxon>
        <taxon>Pentapetalae</taxon>
        <taxon>rosids</taxon>
        <taxon>fabids</taxon>
        <taxon>Fagales</taxon>
        <taxon>Betulaceae</taxon>
        <taxon>Carpinus</taxon>
    </lineage>
</organism>
<dbReference type="PROSITE" id="PS51532">
    <property type="entry name" value="PITH"/>
    <property type="match status" value="1"/>
</dbReference>
<dbReference type="SUPFAM" id="SSF56601">
    <property type="entry name" value="beta-lactamase/transpeptidase-like"/>
    <property type="match status" value="1"/>
</dbReference>
<feature type="coiled-coil region" evidence="1">
    <location>
        <begin position="421"/>
        <end position="448"/>
    </location>
</feature>
<feature type="domain" description="PITH" evidence="3">
    <location>
        <begin position="1169"/>
        <end position="1366"/>
    </location>
</feature>
<feature type="region of interest" description="Disordered" evidence="2">
    <location>
        <begin position="592"/>
        <end position="650"/>
    </location>
</feature>
<dbReference type="InterPro" id="IPR012338">
    <property type="entry name" value="Beta-lactam/transpept-like"/>
</dbReference>
<name>A0A5N6KR91_9ROSI</name>
<dbReference type="GO" id="GO:0005737">
    <property type="term" value="C:cytoplasm"/>
    <property type="evidence" value="ECO:0007669"/>
    <property type="project" value="UniProtKB-ARBA"/>
</dbReference>
<dbReference type="InterPro" id="IPR008979">
    <property type="entry name" value="Galactose-bd-like_sf"/>
</dbReference>
<dbReference type="EMBL" id="VIBQ01000010">
    <property type="protein sequence ID" value="KAB8339166.1"/>
    <property type="molecule type" value="Genomic_DNA"/>
</dbReference>
<evidence type="ECO:0000256" key="1">
    <source>
        <dbReference type="SAM" id="Coils"/>
    </source>
</evidence>
<dbReference type="Pfam" id="PF11312">
    <property type="entry name" value="Methyltransf_34"/>
    <property type="match status" value="1"/>
</dbReference>
<dbReference type="Pfam" id="PF06201">
    <property type="entry name" value="PITH"/>
    <property type="match status" value="1"/>
</dbReference>
<feature type="compositionally biased region" description="Acidic residues" evidence="2">
    <location>
        <begin position="627"/>
        <end position="646"/>
    </location>
</feature>
<accession>A0A5N6KR91</accession>